<feature type="transmembrane region" description="Helical" evidence="1">
    <location>
        <begin position="136"/>
        <end position="157"/>
    </location>
</feature>
<protein>
    <submittedName>
        <fullName evidence="2">Uncharacterized protein</fullName>
    </submittedName>
</protein>
<keyword evidence="1" id="KW-0812">Transmembrane</keyword>
<evidence type="ECO:0000256" key="1">
    <source>
        <dbReference type="SAM" id="Phobius"/>
    </source>
</evidence>
<evidence type="ECO:0000313" key="2">
    <source>
        <dbReference type="EMBL" id="QHU31634.1"/>
    </source>
</evidence>
<dbReference type="EMBL" id="MN740532">
    <property type="protein sequence ID" value="QHU31634.1"/>
    <property type="molecule type" value="Genomic_DNA"/>
</dbReference>
<organism evidence="2">
    <name type="scientific">viral metagenome</name>
    <dbReference type="NCBI Taxonomy" id="1070528"/>
    <lineage>
        <taxon>unclassified sequences</taxon>
        <taxon>metagenomes</taxon>
        <taxon>organismal metagenomes</taxon>
    </lineage>
</organism>
<feature type="transmembrane region" description="Helical" evidence="1">
    <location>
        <begin position="93"/>
        <end position="115"/>
    </location>
</feature>
<accession>A0A6C0LPY2</accession>
<keyword evidence="1" id="KW-0472">Membrane</keyword>
<sequence length="216" mass="22906">MSVVRLRQFLLGLYHDLPNVLFVGSLVLGSITGYLPLVWVSMGLIMNAFAVGSLQQLFALLTDKDSPWDQIFTNKGAACDIIPGSKLGGDMNIIAPSYWLSSAVFFASFVIYNSVQVAMMPVAQGASQEKADVRHAFTLTTIVIGSVFFLLVLLRGYSGCESYLGGALGAIIGIGLSIGFWHLLNVCGAGMVPDVLQVVNSMAPPGEDTVPVVCAA</sequence>
<feature type="transmembrane region" description="Helical" evidence="1">
    <location>
        <begin position="20"/>
        <end position="37"/>
    </location>
</feature>
<reference evidence="2" key="1">
    <citation type="journal article" date="2020" name="Nature">
        <title>Giant virus diversity and host interactions through global metagenomics.</title>
        <authorList>
            <person name="Schulz F."/>
            <person name="Roux S."/>
            <person name="Paez-Espino D."/>
            <person name="Jungbluth S."/>
            <person name="Walsh D.A."/>
            <person name="Denef V.J."/>
            <person name="McMahon K.D."/>
            <person name="Konstantinidis K.T."/>
            <person name="Eloe-Fadrosh E.A."/>
            <person name="Kyrpides N.C."/>
            <person name="Woyke T."/>
        </authorList>
    </citation>
    <scope>NUCLEOTIDE SEQUENCE</scope>
    <source>
        <strain evidence="2">GVMAG-M-3300027963-41</strain>
    </source>
</reference>
<proteinExistence type="predicted"/>
<dbReference type="AlphaFoldDB" id="A0A6C0LPY2"/>
<name>A0A6C0LPY2_9ZZZZ</name>
<feature type="transmembrane region" description="Helical" evidence="1">
    <location>
        <begin position="163"/>
        <end position="184"/>
    </location>
</feature>
<keyword evidence="1" id="KW-1133">Transmembrane helix</keyword>